<dbReference type="PROSITE" id="PS51846">
    <property type="entry name" value="CNNM"/>
    <property type="match status" value="1"/>
</dbReference>
<evidence type="ECO:0000256" key="8">
    <source>
        <dbReference type="PROSITE-ProRule" id="PRU01193"/>
    </source>
</evidence>
<reference evidence="12 13" key="1">
    <citation type="submission" date="2024-02" db="EMBL/GenBank/DDBJ databases">
        <title>Genome sequence of Aquincola sp. MAHUQ-54.</title>
        <authorList>
            <person name="Huq M.A."/>
        </authorList>
    </citation>
    <scope>NUCLEOTIDE SEQUENCE [LARGE SCALE GENOMIC DNA]</scope>
    <source>
        <strain evidence="12 13">MAHUQ-54</strain>
    </source>
</reference>
<dbReference type="Pfam" id="PF00571">
    <property type="entry name" value="CBS"/>
    <property type="match status" value="2"/>
</dbReference>
<comment type="subcellular location">
    <subcellularLocation>
        <location evidence="1">Membrane</location>
        <topology evidence="1">Multi-pass membrane protein</topology>
    </subcellularLocation>
</comment>
<sequence length="435" mass="47676">MDTALLVFLILLNGLFAMSEMALASSRKARLQVMVEGGEPGAQVAMDLHDNPTRFLSTVQIGITSIGVLNGIVGEAAFAGPLSEWMLSHFDMPERVASITSTGLVVVVITFSTIIFGELVPKRLGQMFPEMIARLVARPMLWLSIATRPFVALLSICTEGMLRLLGIKAGPSRSVTEEEIAASLEEGLDAGIIEHQEHQMVRNVFRLDDREVGSMMIPRNEIAWLDVSAPLADTLALMAEHGHTRYPVCRGGMQDVIGVVSAQSLLPALARGEAPSLTEHLSPPVFVPETLSGMELLEHFRASSAELVFVVDEYGEVQGVITVRDVLEAITGEFGMPTDDDAWAVPREDGSWLFDGLIPMPELKDRLHLKELPEEDRGRYNTLAGMIMLLLGRLPRTSDKVEWGGWQFEVVDLDGKRVDKVLVSRLASPIEVSEE</sequence>
<dbReference type="SUPFAM" id="SSF54631">
    <property type="entry name" value="CBS-domain pair"/>
    <property type="match status" value="1"/>
</dbReference>
<name>A0AAW9Q1B5_9BURK</name>
<dbReference type="InterPro" id="IPR046342">
    <property type="entry name" value="CBS_dom_sf"/>
</dbReference>
<comment type="caution">
    <text evidence="12">The sequence shown here is derived from an EMBL/GenBank/DDBJ whole genome shotgun (WGS) entry which is preliminary data.</text>
</comment>
<evidence type="ECO:0000256" key="7">
    <source>
        <dbReference type="PROSITE-ProRule" id="PRU00703"/>
    </source>
</evidence>
<dbReference type="SMART" id="SM00116">
    <property type="entry name" value="CBS"/>
    <property type="match status" value="2"/>
</dbReference>
<evidence type="ECO:0000256" key="5">
    <source>
        <dbReference type="ARBA" id="ARBA00023122"/>
    </source>
</evidence>
<keyword evidence="2 8" id="KW-0812">Transmembrane</keyword>
<dbReference type="InterPro" id="IPR002550">
    <property type="entry name" value="CNNM"/>
</dbReference>
<dbReference type="CDD" id="cd04590">
    <property type="entry name" value="CBS_pair_CorC_HlyC_assoc"/>
    <property type="match status" value="1"/>
</dbReference>
<organism evidence="12 13">
    <name type="scientific">Aquincola agrisoli</name>
    <dbReference type="NCBI Taxonomy" id="3119538"/>
    <lineage>
        <taxon>Bacteria</taxon>
        <taxon>Pseudomonadati</taxon>
        <taxon>Pseudomonadota</taxon>
        <taxon>Betaproteobacteria</taxon>
        <taxon>Burkholderiales</taxon>
        <taxon>Sphaerotilaceae</taxon>
        <taxon>Aquincola</taxon>
    </lineage>
</organism>
<feature type="transmembrane region" description="Helical" evidence="9">
    <location>
        <begin position="96"/>
        <end position="120"/>
    </location>
</feature>
<feature type="domain" description="CBS" evidence="10">
    <location>
        <begin position="216"/>
        <end position="276"/>
    </location>
</feature>
<evidence type="ECO:0000256" key="3">
    <source>
        <dbReference type="ARBA" id="ARBA00022737"/>
    </source>
</evidence>
<dbReference type="RefSeq" id="WP_332288783.1">
    <property type="nucleotide sequence ID" value="NZ_JAZIBG010000020.1"/>
</dbReference>
<dbReference type="SMART" id="SM01091">
    <property type="entry name" value="CorC_HlyC"/>
    <property type="match status" value="1"/>
</dbReference>
<proteinExistence type="predicted"/>
<evidence type="ECO:0000256" key="4">
    <source>
        <dbReference type="ARBA" id="ARBA00022989"/>
    </source>
</evidence>
<dbReference type="InterPro" id="IPR000644">
    <property type="entry name" value="CBS_dom"/>
</dbReference>
<dbReference type="GO" id="GO:0050660">
    <property type="term" value="F:flavin adenine dinucleotide binding"/>
    <property type="evidence" value="ECO:0007669"/>
    <property type="project" value="InterPro"/>
</dbReference>
<dbReference type="PROSITE" id="PS51371">
    <property type="entry name" value="CBS"/>
    <property type="match status" value="2"/>
</dbReference>
<evidence type="ECO:0000256" key="9">
    <source>
        <dbReference type="SAM" id="Phobius"/>
    </source>
</evidence>
<dbReference type="InterPro" id="IPR005170">
    <property type="entry name" value="Transptr-assoc_dom"/>
</dbReference>
<dbReference type="PANTHER" id="PTHR22777">
    <property type="entry name" value="HEMOLYSIN-RELATED"/>
    <property type="match status" value="1"/>
</dbReference>
<dbReference type="FunFam" id="3.30.465.10:FF:000023">
    <property type="entry name" value="Magnesium and cobalt transporter"/>
    <property type="match status" value="1"/>
</dbReference>
<evidence type="ECO:0000313" key="12">
    <source>
        <dbReference type="EMBL" id="MEF7613843.1"/>
    </source>
</evidence>
<dbReference type="Pfam" id="PF03471">
    <property type="entry name" value="CorC_HlyC"/>
    <property type="match status" value="1"/>
</dbReference>
<keyword evidence="5 7" id="KW-0129">CBS domain</keyword>
<dbReference type="Gene3D" id="3.10.580.10">
    <property type="entry name" value="CBS-domain"/>
    <property type="match status" value="1"/>
</dbReference>
<dbReference type="PANTHER" id="PTHR22777:SF17">
    <property type="entry name" value="UPF0053 PROTEIN SLL0260"/>
    <property type="match status" value="1"/>
</dbReference>
<protein>
    <submittedName>
        <fullName evidence="12">Hemolysin family protein</fullName>
    </submittedName>
</protein>
<dbReference type="InterPro" id="IPR044751">
    <property type="entry name" value="Ion_transp-like_CBS"/>
</dbReference>
<dbReference type="SUPFAM" id="SSF56176">
    <property type="entry name" value="FAD-binding/transporter-associated domain-like"/>
    <property type="match status" value="1"/>
</dbReference>
<dbReference type="EMBL" id="JAZIBG010000020">
    <property type="protein sequence ID" value="MEF7613843.1"/>
    <property type="molecule type" value="Genomic_DNA"/>
</dbReference>
<dbReference type="Proteomes" id="UP001336250">
    <property type="component" value="Unassembled WGS sequence"/>
</dbReference>
<dbReference type="Gene3D" id="3.30.465.10">
    <property type="match status" value="1"/>
</dbReference>
<feature type="transmembrane region" description="Helical" evidence="9">
    <location>
        <begin position="141"/>
        <end position="165"/>
    </location>
</feature>
<evidence type="ECO:0000259" key="11">
    <source>
        <dbReference type="PROSITE" id="PS51846"/>
    </source>
</evidence>
<dbReference type="AlphaFoldDB" id="A0AAW9Q1B5"/>
<evidence type="ECO:0000256" key="6">
    <source>
        <dbReference type="ARBA" id="ARBA00023136"/>
    </source>
</evidence>
<gene>
    <name evidence="12" type="ORF">V4F39_07970</name>
</gene>
<dbReference type="GO" id="GO:0005886">
    <property type="term" value="C:plasma membrane"/>
    <property type="evidence" value="ECO:0007669"/>
    <property type="project" value="TreeGrafter"/>
</dbReference>
<evidence type="ECO:0000259" key="10">
    <source>
        <dbReference type="PROSITE" id="PS51371"/>
    </source>
</evidence>
<keyword evidence="6 8" id="KW-0472">Membrane</keyword>
<keyword evidence="4 8" id="KW-1133">Transmembrane helix</keyword>
<keyword evidence="13" id="KW-1185">Reference proteome</keyword>
<accession>A0AAW9Q1B5</accession>
<evidence type="ECO:0000256" key="1">
    <source>
        <dbReference type="ARBA" id="ARBA00004141"/>
    </source>
</evidence>
<dbReference type="InterPro" id="IPR016169">
    <property type="entry name" value="FAD-bd_PCMH_sub2"/>
</dbReference>
<dbReference type="InterPro" id="IPR036318">
    <property type="entry name" value="FAD-bd_PCMH-like_sf"/>
</dbReference>
<feature type="domain" description="CBS" evidence="10">
    <location>
        <begin position="277"/>
        <end position="338"/>
    </location>
</feature>
<evidence type="ECO:0000313" key="13">
    <source>
        <dbReference type="Proteomes" id="UP001336250"/>
    </source>
</evidence>
<feature type="domain" description="CNNM transmembrane" evidence="11">
    <location>
        <begin position="1"/>
        <end position="197"/>
    </location>
</feature>
<dbReference type="Pfam" id="PF01595">
    <property type="entry name" value="CNNM"/>
    <property type="match status" value="1"/>
</dbReference>
<evidence type="ECO:0000256" key="2">
    <source>
        <dbReference type="ARBA" id="ARBA00022692"/>
    </source>
</evidence>
<keyword evidence="3" id="KW-0677">Repeat</keyword>